<protein>
    <recommendedName>
        <fullName evidence="3">Myotrophin</fullName>
    </recommendedName>
</protein>
<evidence type="ECO:0008006" key="3">
    <source>
        <dbReference type="Google" id="ProtNLM"/>
    </source>
</evidence>
<dbReference type="InterPro" id="IPR036770">
    <property type="entry name" value="Ankyrin_rpt-contain_sf"/>
</dbReference>
<dbReference type="EMBL" id="CAJHNH020001729">
    <property type="protein sequence ID" value="CAG5124229.1"/>
    <property type="molecule type" value="Genomic_DNA"/>
</dbReference>
<gene>
    <name evidence="1" type="ORF">CUNI_LOCUS9787</name>
</gene>
<sequence length="62" mass="6798">MILNISRPKFIKPDTGHAEVVKCLISHGASLTKVNEDHQTPVQVAELYKAQDVLDVLTKSAV</sequence>
<dbReference type="OrthoDB" id="194358at2759"/>
<comment type="caution">
    <text evidence="1">The sequence shown here is derived from an EMBL/GenBank/DDBJ whole genome shotgun (WGS) entry which is preliminary data.</text>
</comment>
<evidence type="ECO:0000313" key="2">
    <source>
        <dbReference type="Proteomes" id="UP000678393"/>
    </source>
</evidence>
<dbReference type="Proteomes" id="UP000678393">
    <property type="component" value="Unassembled WGS sequence"/>
</dbReference>
<evidence type="ECO:0000313" key="1">
    <source>
        <dbReference type="EMBL" id="CAG5124229.1"/>
    </source>
</evidence>
<dbReference type="SUPFAM" id="SSF48403">
    <property type="entry name" value="Ankyrin repeat"/>
    <property type="match status" value="1"/>
</dbReference>
<organism evidence="1 2">
    <name type="scientific">Candidula unifasciata</name>
    <dbReference type="NCBI Taxonomy" id="100452"/>
    <lineage>
        <taxon>Eukaryota</taxon>
        <taxon>Metazoa</taxon>
        <taxon>Spiralia</taxon>
        <taxon>Lophotrochozoa</taxon>
        <taxon>Mollusca</taxon>
        <taxon>Gastropoda</taxon>
        <taxon>Heterobranchia</taxon>
        <taxon>Euthyneura</taxon>
        <taxon>Panpulmonata</taxon>
        <taxon>Eupulmonata</taxon>
        <taxon>Stylommatophora</taxon>
        <taxon>Helicina</taxon>
        <taxon>Helicoidea</taxon>
        <taxon>Geomitridae</taxon>
        <taxon>Candidula</taxon>
    </lineage>
</organism>
<dbReference type="AlphaFoldDB" id="A0A8S3Z582"/>
<dbReference type="Gene3D" id="1.25.40.20">
    <property type="entry name" value="Ankyrin repeat-containing domain"/>
    <property type="match status" value="1"/>
</dbReference>
<proteinExistence type="predicted"/>
<accession>A0A8S3Z582</accession>
<keyword evidence="2" id="KW-1185">Reference proteome</keyword>
<name>A0A8S3Z582_9EUPU</name>
<reference evidence="1" key="1">
    <citation type="submission" date="2021-04" db="EMBL/GenBank/DDBJ databases">
        <authorList>
            <consortium name="Molecular Ecology Group"/>
        </authorList>
    </citation>
    <scope>NUCLEOTIDE SEQUENCE</scope>
</reference>